<evidence type="ECO:0000256" key="5">
    <source>
        <dbReference type="SAM" id="Phobius"/>
    </source>
</evidence>
<dbReference type="EMBL" id="JABAGL010000029">
    <property type="protein sequence ID" value="NME87711.1"/>
    <property type="molecule type" value="Genomic_DNA"/>
</dbReference>
<feature type="domain" description="Mechanosensitive ion channel MscS" evidence="6">
    <location>
        <begin position="190"/>
        <end position="258"/>
    </location>
</feature>
<dbReference type="InterPro" id="IPR010920">
    <property type="entry name" value="LSM_dom_sf"/>
</dbReference>
<keyword evidence="4 5" id="KW-0472">Membrane</keyword>
<feature type="transmembrane region" description="Helical" evidence="5">
    <location>
        <begin position="110"/>
        <end position="132"/>
    </location>
</feature>
<comment type="caution">
    <text evidence="7">The sequence shown here is derived from an EMBL/GenBank/DDBJ whole genome shotgun (WGS) entry which is preliminary data.</text>
</comment>
<dbReference type="InterPro" id="IPR030192">
    <property type="entry name" value="YbdG"/>
</dbReference>
<keyword evidence="3 5" id="KW-1133">Transmembrane helix</keyword>
<evidence type="ECO:0000256" key="1">
    <source>
        <dbReference type="ARBA" id="ARBA00004370"/>
    </source>
</evidence>
<comment type="subcellular location">
    <subcellularLocation>
        <location evidence="1">Membrane</location>
    </subcellularLocation>
</comment>
<sequence length="389" mass="44291">MMSLGSWMNEILIDWGIDPKLANMFDETIIAVLMIGVSIGLDYLCQAIFVGGMRRYTKRAPHQWNTLLMKRKVVHHLIHVLPGILVYFLLPLAFVRGKEILEFSQKICAVYIIAAILFTINGLLLVMLDVYNAKDKQKSRPMKGFVQVLQVLLFFIGGIIIIAVLLDKSPMTLFAGLGASAAVLMLVFKDSILGFVAGVQLSANDMLRIGDWISLPNDTANGTVEEITLNTVKIRNWDNTISTVPPYTLVNNSFQNWRGMQESGGRRVNKNIYLDMTTLKFCTPDMLDVIRKDVPLMADYQPAEGEVPTNAQLYRIYIERYLRSLPVVNQDLDLIISQKEPTTYGVPVQVYFFSRNKVWKEYERIQSDIFDHLLVMVGKFDLKLYQYSD</sequence>
<feature type="transmembrane region" description="Helical" evidence="5">
    <location>
        <begin position="73"/>
        <end position="90"/>
    </location>
</feature>
<proteinExistence type="predicted"/>
<protein>
    <submittedName>
        <fullName evidence="7">Mechanosensitive ion channel</fullName>
    </submittedName>
</protein>
<dbReference type="InterPro" id="IPR006685">
    <property type="entry name" value="MscS_channel_2nd"/>
</dbReference>
<accession>A0A7X9SE81</accession>
<feature type="transmembrane region" description="Helical" evidence="5">
    <location>
        <begin position="29"/>
        <end position="52"/>
    </location>
</feature>
<evidence type="ECO:0000313" key="8">
    <source>
        <dbReference type="Proteomes" id="UP000520291"/>
    </source>
</evidence>
<dbReference type="GO" id="GO:0071470">
    <property type="term" value="P:cellular response to osmotic stress"/>
    <property type="evidence" value="ECO:0007669"/>
    <property type="project" value="InterPro"/>
</dbReference>
<evidence type="ECO:0000256" key="2">
    <source>
        <dbReference type="ARBA" id="ARBA00022692"/>
    </source>
</evidence>
<name>A0A7X9SE81_9BACE</name>
<dbReference type="SUPFAM" id="SSF50182">
    <property type="entry name" value="Sm-like ribonucleoproteins"/>
    <property type="match status" value="1"/>
</dbReference>
<dbReference type="PANTHER" id="PTHR30414">
    <property type="entry name" value="MINICONDUCTANCE MECHANOSENSITIVE CHANNEL YBDG"/>
    <property type="match status" value="1"/>
</dbReference>
<dbReference type="GO" id="GO:0005886">
    <property type="term" value="C:plasma membrane"/>
    <property type="evidence" value="ECO:0007669"/>
    <property type="project" value="TreeGrafter"/>
</dbReference>
<evidence type="ECO:0000259" key="6">
    <source>
        <dbReference type="Pfam" id="PF00924"/>
    </source>
</evidence>
<feature type="transmembrane region" description="Helical" evidence="5">
    <location>
        <begin position="144"/>
        <end position="165"/>
    </location>
</feature>
<dbReference type="RefSeq" id="WP_021939835.1">
    <property type="nucleotide sequence ID" value="NZ_CP072227.1"/>
</dbReference>
<gene>
    <name evidence="7" type="ORF">HF841_17110</name>
</gene>
<organism evidence="7 8">
    <name type="scientific">Bacteroides eggerthii</name>
    <dbReference type="NCBI Taxonomy" id="28111"/>
    <lineage>
        <taxon>Bacteria</taxon>
        <taxon>Pseudomonadati</taxon>
        <taxon>Bacteroidota</taxon>
        <taxon>Bacteroidia</taxon>
        <taxon>Bacteroidales</taxon>
        <taxon>Bacteroidaceae</taxon>
        <taxon>Bacteroides</taxon>
    </lineage>
</organism>
<keyword evidence="2 5" id="KW-0812">Transmembrane</keyword>
<dbReference type="PANTHER" id="PTHR30414:SF0">
    <property type="entry name" value="MINICONDUCTANCE MECHANOSENSITIVE CHANNEL YBDG"/>
    <property type="match status" value="1"/>
</dbReference>
<dbReference type="GO" id="GO:0008381">
    <property type="term" value="F:mechanosensitive monoatomic ion channel activity"/>
    <property type="evidence" value="ECO:0007669"/>
    <property type="project" value="InterPro"/>
</dbReference>
<dbReference type="InterPro" id="IPR023408">
    <property type="entry name" value="MscS_beta-dom_sf"/>
</dbReference>
<dbReference type="AlphaFoldDB" id="A0A7X9SE81"/>
<reference evidence="7 8" key="1">
    <citation type="submission" date="2020-04" db="EMBL/GenBank/DDBJ databases">
        <authorList>
            <person name="Hitch T.C.A."/>
            <person name="Wylensek D."/>
            <person name="Clavel T."/>
        </authorList>
    </citation>
    <scope>NUCLEOTIDE SEQUENCE [LARGE SCALE GENOMIC DNA]</scope>
    <source>
        <strain evidence="7 8">WCA3-601-WT-5E</strain>
    </source>
</reference>
<feature type="transmembrane region" description="Helical" evidence="5">
    <location>
        <begin position="171"/>
        <end position="188"/>
    </location>
</feature>
<dbReference type="Pfam" id="PF00924">
    <property type="entry name" value="MS_channel_2nd"/>
    <property type="match status" value="1"/>
</dbReference>
<dbReference type="Proteomes" id="UP000520291">
    <property type="component" value="Unassembled WGS sequence"/>
</dbReference>
<dbReference type="Gene3D" id="2.30.30.60">
    <property type="match status" value="1"/>
</dbReference>
<evidence type="ECO:0000256" key="4">
    <source>
        <dbReference type="ARBA" id="ARBA00023136"/>
    </source>
</evidence>
<evidence type="ECO:0000313" key="7">
    <source>
        <dbReference type="EMBL" id="NME87711.1"/>
    </source>
</evidence>
<evidence type="ECO:0000256" key="3">
    <source>
        <dbReference type="ARBA" id="ARBA00022989"/>
    </source>
</evidence>